<dbReference type="CDD" id="cd06661">
    <property type="entry name" value="GGCT_like"/>
    <property type="match status" value="1"/>
</dbReference>
<dbReference type="EMBL" id="JAUSRR010000003">
    <property type="protein sequence ID" value="MDP9922785.1"/>
    <property type="molecule type" value="Genomic_DNA"/>
</dbReference>
<evidence type="ECO:0000313" key="3">
    <source>
        <dbReference type="Proteomes" id="UP001244295"/>
    </source>
</evidence>
<feature type="region of interest" description="Disordered" evidence="1">
    <location>
        <begin position="143"/>
        <end position="164"/>
    </location>
</feature>
<reference evidence="2" key="1">
    <citation type="submission" date="2023-07" db="EMBL/GenBank/DDBJ databases">
        <title>Sorghum-associated microbial communities from plants grown in Nebraska, USA.</title>
        <authorList>
            <person name="Schachtman D."/>
        </authorList>
    </citation>
    <scope>NUCLEOTIDE SEQUENCE</scope>
    <source>
        <strain evidence="2">DS2795</strain>
    </source>
</reference>
<dbReference type="Gene3D" id="3.10.490.10">
    <property type="entry name" value="Gamma-glutamyl cyclotransferase-like"/>
    <property type="match status" value="1"/>
</dbReference>
<protein>
    <recommendedName>
        <fullName evidence="4">Gamma-glutamylcyclotransferase</fullName>
    </recommendedName>
</protein>
<gene>
    <name evidence="2" type="ORF">J2W25_001806</name>
</gene>
<evidence type="ECO:0000256" key="1">
    <source>
        <dbReference type="SAM" id="MobiDB-lite"/>
    </source>
</evidence>
<dbReference type="InterPro" id="IPR013024">
    <property type="entry name" value="GGCT-like"/>
</dbReference>
<dbReference type="SUPFAM" id="SSF110857">
    <property type="entry name" value="Gamma-glutamyl cyclotransferase-like"/>
    <property type="match status" value="1"/>
</dbReference>
<dbReference type="InterPro" id="IPR036568">
    <property type="entry name" value="GGCT-like_sf"/>
</dbReference>
<proteinExistence type="predicted"/>
<evidence type="ECO:0008006" key="4">
    <source>
        <dbReference type="Google" id="ProtNLM"/>
    </source>
</evidence>
<organism evidence="2 3">
    <name type="scientific">Variovorax boronicumulans</name>
    <dbReference type="NCBI Taxonomy" id="436515"/>
    <lineage>
        <taxon>Bacteria</taxon>
        <taxon>Pseudomonadati</taxon>
        <taxon>Pseudomonadota</taxon>
        <taxon>Betaproteobacteria</taxon>
        <taxon>Burkholderiales</taxon>
        <taxon>Comamonadaceae</taxon>
        <taxon>Variovorax</taxon>
    </lineage>
</organism>
<dbReference type="RefSeq" id="WP_307636369.1">
    <property type="nucleotide sequence ID" value="NZ_JAUSRR010000003.1"/>
</dbReference>
<sequence length="164" mass="18600">MYYFAYCTWINDPEIKRYMPGCKKIAKAVLPNYRLEFHAAADRTDRGWCHLNGLPEAWGEQCEGLVFEDDGLTDDYDDFERFAITVLGEDGKTYDCWTYRMSSPGMAMRPPNFYWQHIPDGLKSEGFSAAYIAKVQATYDAAAPCPRADRPNPSAIPGKSADSR</sequence>
<accession>A0AAW8DTA5</accession>
<comment type="caution">
    <text evidence="2">The sequence shown here is derived from an EMBL/GenBank/DDBJ whole genome shotgun (WGS) entry which is preliminary data.</text>
</comment>
<dbReference type="AlphaFoldDB" id="A0AAW8DTA5"/>
<name>A0AAW8DTA5_9BURK</name>
<evidence type="ECO:0000313" key="2">
    <source>
        <dbReference type="EMBL" id="MDP9922785.1"/>
    </source>
</evidence>
<dbReference type="Proteomes" id="UP001244295">
    <property type="component" value="Unassembled WGS sequence"/>
</dbReference>